<feature type="transmembrane region" description="Helical" evidence="6">
    <location>
        <begin position="339"/>
        <end position="361"/>
    </location>
</feature>
<feature type="domain" description="GOST seven transmembrane" evidence="8">
    <location>
        <begin position="232"/>
        <end position="484"/>
    </location>
</feature>
<evidence type="ECO:0000256" key="1">
    <source>
        <dbReference type="ARBA" id="ARBA00004141"/>
    </source>
</evidence>
<evidence type="ECO:0000256" key="6">
    <source>
        <dbReference type="SAM" id="Phobius"/>
    </source>
</evidence>
<feature type="transmembrane region" description="Helical" evidence="6">
    <location>
        <begin position="381"/>
        <end position="402"/>
    </location>
</feature>
<keyword evidence="4 6" id="KW-1133">Transmembrane helix</keyword>
<evidence type="ECO:0000256" key="7">
    <source>
        <dbReference type="SAM" id="SignalP"/>
    </source>
</evidence>
<evidence type="ECO:0000313" key="9">
    <source>
        <dbReference type="EMBL" id="CAD8728982.1"/>
    </source>
</evidence>
<dbReference type="AlphaFoldDB" id="A0A7S0XK24"/>
<evidence type="ECO:0000259" key="8">
    <source>
        <dbReference type="Pfam" id="PF06814"/>
    </source>
</evidence>
<evidence type="ECO:0000256" key="5">
    <source>
        <dbReference type="ARBA" id="ARBA00023136"/>
    </source>
</evidence>
<dbReference type="GO" id="GO:0016020">
    <property type="term" value="C:membrane"/>
    <property type="evidence" value="ECO:0007669"/>
    <property type="project" value="UniProtKB-SubCell"/>
</dbReference>
<accession>A0A7S0XK24</accession>
<gene>
    <name evidence="9" type="ORF">PDEL0327_LOCUS507</name>
</gene>
<feature type="transmembrane region" description="Helical" evidence="6">
    <location>
        <begin position="455"/>
        <end position="478"/>
    </location>
</feature>
<dbReference type="PANTHER" id="PTHR21229:SF1">
    <property type="entry name" value="GH17801P"/>
    <property type="match status" value="1"/>
</dbReference>
<feature type="transmembrane region" description="Helical" evidence="6">
    <location>
        <begin position="264"/>
        <end position="283"/>
    </location>
</feature>
<evidence type="ECO:0000256" key="2">
    <source>
        <dbReference type="ARBA" id="ARBA00022692"/>
    </source>
</evidence>
<evidence type="ECO:0000256" key="4">
    <source>
        <dbReference type="ARBA" id="ARBA00022989"/>
    </source>
</evidence>
<comment type="subcellular location">
    <subcellularLocation>
        <location evidence="1">Membrane</location>
        <topology evidence="1">Multi-pass membrane protein</topology>
    </subcellularLocation>
</comment>
<dbReference type="GO" id="GO:0005794">
    <property type="term" value="C:Golgi apparatus"/>
    <property type="evidence" value="ECO:0007669"/>
    <property type="project" value="TreeGrafter"/>
</dbReference>
<evidence type="ECO:0000256" key="3">
    <source>
        <dbReference type="ARBA" id="ARBA00022729"/>
    </source>
</evidence>
<protein>
    <recommendedName>
        <fullName evidence="8">GOST seven transmembrane domain-containing protein</fullName>
    </recommendedName>
</protein>
<reference evidence="9" key="1">
    <citation type="submission" date="2021-01" db="EMBL/GenBank/DDBJ databases">
        <authorList>
            <person name="Corre E."/>
            <person name="Pelletier E."/>
            <person name="Niang G."/>
            <person name="Scheremetjew M."/>
            <person name="Finn R."/>
            <person name="Kale V."/>
            <person name="Holt S."/>
            <person name="Cochrane G."/>
            <person name="Meng A."/>
            <person name="Brown T."/>
            <person name="Cohen L."/>
        </authorList>
    </citation>
    <scope>NUCLEOTIDE SEQUENCE</scope>
    <source>
        <strain evidence="9">B596</strain>
    </source>
</reference>
<dbReference type="Pfam" id="PF06814">
    <property type="entry name" value="GOST_TM"/>
    <property type="match status" value="1"/>
</dbReference>
<dbReference type="InterPro" id="IPR009637">
    <property type="entry name" value="GPR107/GPR108-like"/>
</dbReference>
<feature type="transmembrane region" description="Helical" evidence="6">
    <location>
        <begin position="229"/>
        <end position="252"/>
    </location>
</feature>
<feature type="signal peptide" evidence="7">
    <location>
        <begin position="1"/>
        <end position="28"/>
    </location>
</feature>
<dbReference type="InterPro" id="IPR053937">
    <property type="entry name" value="GOST_TM"/>
</dbReference>
<proteinExistence type="predicted"/>
<keyword evidence="5 6" id="KW-0472">Membrane</keyword>
<keyword evidence="3 7" id="KW-0732">Signal</keyword>
<feature type="transmembrane region" description="Helical" evidence="6">
    <location>
        <begin position="298"/>
        <end position="327"/>
    </location>
</feature>
<sequence length="533" mass="60235">MKSIARLSCGRVLLFLSSLFSLSQLATCEIQAFNLLLRPDSESIHMLEGFLLAPGTIDLSELMFLAVDSFSGQSAGGTGDGGNRRRESADGDFSIEGSSLDLAVFLLPEDCESTRTGCDLGELGIGARDTEDTLLYCCDDYSIEEGVCTATQYGRLIMNTEVFAGSHRLINVPDHGEWSHQLTKYGTFEETENGHYAVIFANCNDDGRNIIVEGRTIWKSRHGYLPGDLFGLMHFYAAVFLFYFALLLWYGVRMKMFEESNIPIQTWIFGTMCMGTLEIFFRAGDLFVWNEDGSRFLIAYYIGIIVGVLKRGISRCLMVMVSLGWGVTRDELGPMTKKIHILGVLYIVISLVAEILDEIMFTGMKHLTKNEEEELFDVVTILNFVIVLINLIFYFWIIDSLSGTMEYLENMKQTRKLLRYLRLRMILMFSILFGVMWAVFGIVDTYDQGIVTEEAKWVIDASIEINYLFILVAVAYMWRPQENAKDYAYVMELPSMSAAVDDDDDEGMIELSDAVPCASDDWDDEELNVEIQS</sequence>
<keyword evidence="2 6" id="KW-0812">Transmembrane</keyword>
<feature type="transmembrane region" description="Helical" evidence="6">
    <location>
        <begin position="423"/>
        <end position="443"/>
    </location>
</feature>
<dbReference type="EMBL" id="HBFG01000661">
    <property type="protein sequence ID" value="CAD8728982.1"/>
    <property type="molecule type" value="Transcribed_RNA"/>
</dbReference>
<dbReference type="PANTHER" id="PTHR21229">
    <property type="entry name" value="LUNG SEVEN TRANSMEMBRANE RECEPTOR"/>
    <property type="match status" value="1"/>
</dbReference>
<name>A0A7S0XK24_9STRA</name>
<organism evidence="9">
    <name type="scientific">Pseudo-nitzschia delicatissima</name>
    <dbReference type="NCBI Taxonomy" id="44447"/>
    <lineage>
        <taxon>Eukaryota</taxon>
        <taxon>Sar</taxon>
        <taxon>Stramenopiles</taxon>
        <taxon>Ochrophyta</taxon>
        <taxon>Bacillariophyta</taxon>
        <taxon>Bacillariophyceae</taxon>
        <taxon>Bacillariophycidae</taxon>
        <taxon>Bacillariales</taxon>
        <taxon>Bacillariaceae</taxon>
        <taxon>Pseudo-nitzschia</taxon>
    </lineage>
</organism>
<feature type="chain" id="PRO_5031354307" description="GOST seven transmembrane domain-containing protein" evidence="7">
    <location>
        <begin position="29"/>
        <end position="533"/>
    </location>
</feature>